<dbReference type="RefSeq" id="WP_338253650.1">
    <property type="nucleotide sequence ID" value="NZ_BSRI01000002.1"/>
</dbReference>
<dbReference type="Gene3D" id="6.10.340.10">
    <property type="match status" value="1"/>
</dbReference>
<evidence type="ECO:0000256" key="1">
    <source>
        <dbReference type="ARBA" id="ARBA00022500"/>
    </source>
</evidence>
<feature type="region of interest" description="Disordered" evidence="3">
    <location>
        <begin position="603"/>
        <end position="643"/>
    </location>
</feature>
<dbReference type="SMART" id="SM00304">
    <property type="entry name" value="HAMP"/>
    <property type="match status" value="3"/>
</dbReference>
<feature type="transmembrane region" description="Helical" evidence="4">
    <location>
        <begin position="25"/>
        <end position="49"/>
    </location>
</feature>
<dbReference type="CDD" id="cd06225">
    <property type="entry name" value="HAMP"/>
    <property type="match status" value="2"/>
</dbReference>
<dbReference type="PANTHER" id="PTHR43531:SF11">
    <property type="entry name" value="METHYL-ACCEPTING CHEMOTAXIS PROTEIN 3"/>
    <property type="match status" value="1"/>
</dbReference>
<comment type="similarity">
    <text evidence="2">Belongs to the methyl-accepting chemotaxis (MCP) protein family.</text>
</comment>
<dbReference type="InterPro" id="IPR003660">
    <property type="entry name" value="HAMP_dom"/>
</dbReference>
<evidence type="ECO:0000256" key="4">
    <source>
        <dbReference type="SAM" id="Phobius"/>
    </source>
</evidence>
<keyword evidence="1" id="KW-0145">Chemotaxis</keyword>
<evidence type="ECO:0000259" key="5">
    <source>
        <dbReference type="PROSITE" id="PS50885"/>
    </source>
</evidence>
<protein>
    <recommendedName>
        <fullName evidence="5">HAMP domain-containing protein</fullName>
    </recommendedName>
</protein>
<accession>A0ABQ6FXC0</accession>
<feature type="compositionally biased region" description="Polar residues" evidence="3">
    <location>
        <begin position="612"/>
        <end position="628"/>
    </location>
</feature>
<keyword evidence="4" id="KW-1133">Transmembrane helix</keyword>
<dbReference type="PANTHER" id="PTHR43531">
    <property type="entry name" value="PROTEIN ICFG"/>
    <property type="match status" value="1"/>
</dbReference>
<evidence type="ECO:0000256" key="2">
    <source>
        <dbReference type="ARBA" id="ARBA00029447"/>
    </source>
</evidence>
<dbReference type="PROSITE" id="PS50885">
    <property type="entry name" value="HAMP"/>
    <property type="match status" value="2"/>
</dbReference>
<dbReference type="EMBL" id="BSRI01000002">
    <property type="protein sequence ID" value="GLV57655.1"/>
    <property type="molecule type" value="Genomic_DNA"/>
</dbReference>
<feature type="domain" description="HAMP" evidence="5">
    <location>
        <begin position="260"/>
        <end position="312"/>
    </location>
</feature>
<evidence type="ECO:0000313" key="6">
    <source>
        <dbReference type="EMBL" id="GLV57655.1"/>
    </source>
</evidence>
<dbReference type="Gene3D" id="1.10.287.950">
    <property type="entry name" value="Methyl-accepting chemotaxis protein"/>
    <property type="match status" value="1"/>
</dbReference>
<keyword evidence="4" id="KW-0472">Membrane</keyword>
<comment type="caution">
    <text evidence="6">The sequence shown here is derived from an EMBL/GenBank/DDBJ whole genome shotgun (WGS) entry which is preliminary data.</text>
</comment>
<dbReference type="SUPFAM" id="SSF158472">
    <property type="entry name" value="HAMP domain-like"/>
    <property type="match status" value="1"/>
</dbReference>
<feature type="transmembrane region" description="Helical" evidence="4">
    <location>
        <begin position="237"/>
        <end position="263"/>
    </location>
</feature>
<keyword evidence="4" id="KW-0812">Transmembrane</keyword>
<organism evidence="6 7">
    <name type="scientific">Dictyobacter halimunensis</name>
    <dbReference type="NCBI Taxonomy" id="3026934"/>
    <lineage>
        <taxon>Bacteria</taxon>
        <taxon>Bacillati</taxon>
        <taxon>Chloroflexota</taxon>
        <taxon>Ktedonobacteria</taxon>
        <taxon>Ktedonobacterales</taxon>
        <taxon>Dictyobacteraceae</taxon>
        <taxon>Dictyobacter</taxon>
    </lineage>
</organism>
<evidence type="ECO:0000256" key="3">
    <source>
        <dbReference type="SAM" id="MobiDB-lite"/>
    </source>
</evidence>
<gene>
    <name evidence="6" type="ORF">KDH_44910</name>
</gene>
<dbReference type="Pfam" id="PF00672">
    <property type="entry name" value="HAMP"/>
    <property type="match status" value="1"/>
</dbReference>
<sequence>MSDTSPTYNGKAIPIRSSLRRGGTLLIDLPIGARLTLGFLAAALIAALVTGATGLQRSQSLSSQAEFYRSILTANTNLNTGSQYLQLMKTETQSILALLQTPQPSNETLQNEKDALKSLVTRYDGLLNNYVNNDVIAKHQEQQSILDVIGSSNQLTHQQTVLVGSAQRTWNIHKTALNDISRYFDQGDIAKARYLEQVQVELTNSDAASALRALIQFNVRLTDSINSAETVEFQNQVVFTIIGSIIAFILILIIGLVISGTLVRRLRQLRNVTQAVEQGQLNRRVNVIGRDEIADVSGSVNAMLEAIVGLLDETRNQRDALTNAAEHLFTDMRVVSAGDLRINAPVSNDPIGMLANAFNFTVGRFRRFVQRTRTTAEQLDVIARQQTERSESFTQALLQVKTANNKAPLIVDAGKTDLRGKSSAPEKIDNQQAELLAQLRQTRELLRQVSNEEILQRIQTILKISEQSSHAVERLTNFPKSVSTPYAKLDELRLQFSDDLQLLASLNKRITQEMQISQHNTTRGFQELDKEMSQITARIRLLKTQAGEAAPTAANMEAIQEVVKYSTQFANDVHALARQVSQMAQEIRTGIVNFQLDTVESGGAMAPLPQPGFSNPSLGPTPQGQASPSMPGRRNSMGLLETR</sequence>
<name>A0ABQ6FXC0_9CHLR</name>
<dbReference type="InterPro" id="IPR051310">
    <property type="entry name" value="MCP_chemotaxis"/>
</dbReference>
<proteinExistence type="inferred from homology"/>
<reference evidence="6 7" key="1">
    <citation type="submission" date="2023-02" db="EMBL/GenBank/DDBJ databases">
        <title>Dictyobacter halimunensis sp. nov., a new member of the class Ktedonobacteria from forest soil in a geothermal area.</title>
        <authorList>
            <person name="Rachmania M.K."/>
            <person name="Ningsih F."/>
            <person name="Sakai Y."/>
            <person name="Yabe S."/>
            <person name="Yokota A."/>
            <person name="Sjamsuridzal W."/>
        </authorList>
    </citation>
    <scope>NUCLEOTIDE SEQUENCE [LARGE SCALE GENOMIC DNA]</scope>
    <source>
        <strain evidence="6 7">S3.2.2.5</strain>
    </source>
</reference>
<keyword evidence="7" id="KW-1185">Reference proteome</keyword>
<evidence type="ECO:0000313" key="7">
    <source>
        <dbReference type="Proteomes" id="UP001344906"/>
    </source>
</evidence>
<dbReference type="Proteomes" id="UP001344906">
    <property type="component" value="Unassembled WGS sequence"/>
</dbReference>
<feature type="domain" description="HAMP" evidence="5">
    <location>
        <begin position="332"/>
        <end position="370"/>
    </location>
</feature>